<feature type="transmembrane region" description="Helical" evidence="32">
    <location>
        <begin position="1337"/>
        <end position="1362"/>
    </location>
</feature>
<dbReference type="PANTHER" id="PTHR42780:SF1">
    <property type="entry name" value="ISOLEUCINE--TRNA LIGASE, CYTOPLASMIC"/>
    <property type="match status" value="1"/>
</dbReference>
<dbReference type="NCBIfam" id="TIGR00392">
    <property type="entry name" value="ileS"/>
    <property type="match status" value="1"/>
</dbReference>
<gene>
    <name evidence="35" type="ORF">FALBO_7811</name>
</gene>
<dbReference type="Pfam" id="PF00133">
    <property type="entry name" value="tRNA-synt_1"/>
    <property type="match status" value="1"/>
</dbReference>
<dbReference type="GO" id="GO:0002161">
    <property type="term" value="F:aminoacyl-tRNA deacylase activity"/>
    <property type="evidence" value="ECO:0007669"/>
    <property type="project" value="InterPro"/>
</dbReference>
<feature type="transmembrane region" description="Helical" evidence="32">
    <location>
        <begin position="1374"/>
        <end position="1397"/>
    </location>
</feature>
<keyword evidence="8" id="KW-0436">Ligase</keyword>
<feature type="transmembrane region" description="Helical" evidence="32">
    <location>
        <begin position="1606"/>
        <end position="1624"/>
    </location>
</feature>
<keyword evidence="36" id="KW-1185">Reference proteome</keyword>
<evidence type="ECO:0000256" key="18">
    <source>
        <dbReference type="ARBA" id="ARBA00022989"/>
    </source>
</evidence>
<dbReference type="InterPro" id="IPR002301">
    <property type="entry name" value="Ile-tRNA-ligase"/>
</dbReference>
<dbReference type="PROSITE" id="PS50850">
    <property type="entry name" value="MFS"/>
    <property type="match status" value="1"/>
</dbReference>
<keyword evidence="14" id="KW-0862">Zinc</keyword>
<feature type="transmembrane region" description="Helical" evidence="32">
    <location>
        <begin position="1631"/>
        <end position="1649"/>
    </location>
</feature>
<evidence type="ECO:0000256" key="1">
    <source>
        <dbReference type="ARBA" id="ARBA00004123"/>
    </source>
</evidence>
<dbReference type="Gene3D" id="3.90.740.10">
    <property type="entry name" value="Valyl/Leucyl/Isoleucyl-tRNA synthetase, editing domain"/>
    <property type="match status" value="1"/>
</dbReference>
<dbReference type="EC" id="6.1.1.5" evidence="5"/>
<keyword evidence="16 29" id="KW-0694">RNA-binding</keyword>
<dbReference type="InterPro" id="IPR002300">
    <property type="entry name" value="aa-tRNA-synth_Ia"/>
</dbReference>
<comment type="subcellular location">
    <subcellularLocation>
        <location evidence="2">Membrane</location>
        <topology evidence="2">Multi-pass membrane protein</topology>
    </subcellularLocation>
    <subcellularLocation>
        <location evidence="1">Nucleus</location>
    </subcellularLocation>
</comment>
<evidence type="ECO:0000256" key="31">
    <source>
        <dbReference type="SAM" id="MobiDB-lite"/>
    </source>
</evidence>
<dbReference type="GO" id="GO:0000049">
    <property type="term" value="F:tRNA binding"/>
    <property type="evidence" value="ECO:0007669"/>
    <property type="project" value="InterPro"/>
</dbReference>
<evidence type="ECO:0000256" key="23">
    <source>
        <dbReference type="ARBA" id="ARBA00023242"/>
    </source>
</evidence>
<dbReference type="InterPro" id="IPR014729">
    <property type="entry name" value="Rossmann-like_a/b/a_fold"/>
</dbReference>
<dbReference type="InterPro" id="IPR036259">
    <property type="entry name" value="MFS_trans_sf"/>
</dbReference>
<dbReference type="SUPFAM" id="SSF52374">
    <property type="entry name" value="Nucleotidylyl transferase"/>
    <property type="match status" value="1"/>
</dbReference>
<dbReference type="Pfam" id="PF00098">
    <property type="entry name" value="zf-CCHC"/>
    <property type="match status" value="2"/>
</dbReference>
<evidence type="ECO:0000256" key="15">
    <source>
        <dbReference type="ARBA" id="ARBA00022840"/>
    </source>
</evidence>
<dbReference type="InterPro" id="IPR009080">
    <property type="entry name" value="tRNAsynth_Ia_anticodon-bd"/>
</dbReference>
<feature type="compositionally biased region" description="Basic and acidic residues" evidence="31">
    <location>
        <begin position="1845"/>
        <end position="1865"/>
    </location>
</feature>
<evidence type="ECO:0000256" key="11">
    <source>
        <dbReference type="ARBA" id="ARBA00022723"/>
    </source>
</evidence>
<dbReference type="InterPro" id="IPR033709">
    <property type="entry name" value="Anticodon_Ile_ABEc"/>
</dbReference>
<dbReference type="PANTHER" id="PTHR42780">
    <property type="entry name" value="SOLEUCYL-TRNA SYNTHETASE"/>
    <property type="match status" value="1"/>
</dbReference>
<dbReference type="Proteomes" id="UP000554235">
    <property type="component" value="Unassembled WGS sequence"/>
</dbReference>
<dbReference type="SUPFAM" id="SSF54791">
    <property type="entry name" value="Eukaryotic type KH-domain (KH-domain type I)"/>
    <property type="match status" value="1"/>
</dbReference>
<reference evidence="35 36" key="1">
    <citation type="submission" date="2020-01" db="EMBL/GenBank/DDBJ databases">
        <title>Identification and distribution of gene clusters putatively required for synthesis of sphingolipid metabolism inhibitors in phylogenetically diverse species of the filamentous fungus Fusarium.</title>
        <authorList>
            <person name="Kim H.-S."/>
            <person name="Busman M."/>
            <person name="Brown D.W."/>
            <person name="Divon H."/>
            <person name="Uhlig S."/>
            <person name="Proctor R.H."/>
        </authorList>
    </citation>
    <scope>NUCLEOTIDE SEQUENCE [LARGE SCALE GENOMIC DNA]</scope>
    <source>
        <strain evidence="35 36">NRRL 20459</strain>
    </source>
</reference>
<dbReference type="Pfam" id="PF22675">
    <property type="entry name" value="KH-I_KHDC4-BBP"/>
    <property type="match status" value="1"/>
</dbReference>
<evidence type="ECO:0000256" key="12">
    <source>
        <dbReference type="ARBA" id="ARBA00022741"/>
    </source>
</evidence>
<comment type="caution">
    <text evidence="35">The sequence shown here is derived from an EMBL/GenBank/DDBJ whole genome shotgun (WGS) entry which is preliminary data.</text>
</comment>
<evidence type="ECO:0000256" key="3">
    <source>
        <dbReference type="ARBA" id="ARBA00005594"/>
    </source>
</evidence>
<evidence type="ECO:0000256" key="8">
    <source>
        <dbReference type="ARBA" id="ARBA00022598"/>
    </source>
</evidence>
<organism evidence="35 36">
    <name type="scientific">Fusarium albosuccineum</name>
    <dbReference type="NCBI Taxonomy" id="1237068"/>
    <lineage>
        <taxon>Eukaryota</taxon>
        <taxon>Fungi</taxon>
        <taxon>Dikarya</taxon>
        <taxon>Ascomycota</taxon>
        <taxon>Pezizomycotina</taxon>
        <taxon>Sordariomycetes</taxon>
        <taxon>Hypocreomycetidae</taxon>
        <taxon>Hypocreales</taxon>
        <taxon>Nectriaceae</taxon>
        <taxon>Fusarium</taxon>
        <taxon>Fusarium decemcellulare species complex</taxon>
    </lineage>
</organism>
<keyword evidence="9" id="KW-0507">mRNA processing</keyword>
<dbReference type="FunFam" id="3.40.50.620:FF:000023">
    <property type="entry name" value="Isoleucyl-tRNA synthetase,cytoplasmic"/>
    <property type="match status" value="1"/>
</dbReference>
<evidence type="ECO:0000256" key="21">
    <source>
        <dbReference type="ARBA" id="ARBA00023180"/>
    </source>
</evidence>
<dbReference type="GO" id="GO:0016020">
    <property type="term" value="C:membrane"/>
    <property type="evidence" value="ECO:0007669"/>
    <property type="project" value="UniProtKB-SubCell"/>
</dbReference>
<dbReference type="CDD" id="cd07961">
    <property type="entry name" value="Anticodon_Ia_Ile_ABEc"/>
    <property type="match status" value="1"/>
</dbReference>
<dbReference type="Pfam" id="PF16275">
    <property type="entry name" value="SF1-HH"/>
    <property type="match status" value="1"/>
</dbReference>
<keyword evidence="11" id="KW-0479">Metal-binding</keyword>
<dbReference type="InterPro" id="IPR011701">
    <property type="entry name" value="MFS"/>
</dbReference>
<dbReference type="InterPro" id="IPR001878">
    <property type="entry name" value="Znf_CCHC"/>
</dbReference>
<dbReference type="FunFam" id="3.40.50.620:FF:000133">
    <property type="entry name" value="Isoleucyl-tRNA synthetase, cytoplasmic"/>
    <property type="match status" value="1"/>
</dbReference>
<feature type="domain" description="CCHC-type" evidence="33">
    <location>
        <begin position="2135"/>
        <end position="2150"/>
    </location>
</feature>
<feature type="compositionally biased region" description="Gly residues" evidence="31">
    <location>
        <begin position="2285"/>
        <end position="2297"/>
    </location>
</feature>
<dbReference type="EMBL" id="JAADYS010001050">
    <property type="protein sequence ID" value="KAF4465352.1"/>
    <property type="molecule type" value="Genomic_DNA"/>
</dbReference>
<dbReference type="GO" id="GO:0022857">
    <property type="term" value="F:transmembrane transporter activity"/>
    <property type="evidence" value="ECO:0007669"/>
    <property type="project" value="InterPro"/>
</dbReference>
<comment type="similarity">
    <text evidence="3">Belongs to the class-I aminoacyl-tRNA synthetase family.</text>
</comment>
<dbReference type="InterPro" id="IPR020846">
    <property type="entry name" value="MFS_dom"/>
</dbReference>
<comment type="similarity">
    <text evidence="4">Belongs to the BBP/SF1 family.</text>
</comment>
<dbReference type="InterPro" id="IPR023586">
    <property type="entry name" value="Ile-tRNA-ligase_type2"/>
</dbReference>
<dbReference type="InterPro" id="IPR001412">
    <property type="entry name" value="aa-tRNA-synth_I_CS"/>
</dbReference>
<evidence type="ECO:0000256" key="30">
    <source>
        <dbReference type="SAM" id="Coils"/>
    </source>
</evidence>
<feature type="transmembrane region" description="Helical" evidence="32">
    <location>
        <begin position="1433"/>
        <end position="1453"/>
    </location>
</feature>
<evidence type="ECO:0000256" key="2">
    <source>
        <dbReference type="ARBA" id="ARBA00004141"/>
    </source>
</evidence>
<dbReference type="InterPro" id="IPR032570">
    <property type="entry name" value="SF1-HH"/>
</dbReference>
<evidence type="ECO:0000259" key="33">
    <source>
        <dbReference type="PROSITE" id="PS50158"/>
    </source>
</evidence>
<feature type="transmembrane region" description="Helical" evidence="32">
    <location>
        <begin position="1692"/>
        <end position="1712"/>
    </location>
</feature>
<feature type="domain" description="Major facilitator superfamily (MFS) profile" evidence="34">
    <location>
        <begin position="1337"/>
        <end position="1752"/>
    </location>
</feature>
<dbReference type="GO" id="GO:0005524">
    <property type="term" value="F:ATP binding"/>
    <property type="evidence" value="ECO:0007669"/>
    <property type="project" value="UniProtKB-KW"/>
</dbReference>
<keyword evidence="23" id="KW-0539">Nucleus</keyword>
<dbReference type="GO" id="GO:0008270">
    <property type="term" value="F:zinc ion binding"/>
    <property type="evidence" value="ECO:0007669"/>
    <property type="project" value="UniProtKB-KW"/>
</dbReference>
<dbReference type="InterPro" id="IPR047086">
    <property type="entry name" value="SF1-HH_sf"/>
</dbReference>
<evidence type="ECO:0000256" key="7">
    <source>
        <dbReference type="ARBA" id="ARBA00022448"/>
    </source>
</evidence>
<dbReference type="Gene3D" id="6.10.140.1790">
    <property type="match status" value="1"/>
</dbReference>
<evidence type="ECO:0000256" key="28">
    <source>
        <dbReference type="PROSITE-ProRule" id="PRU00047"/>
    </source>
</evidence>
<feature type="transmembrane region" description="Helical" evidence="32">
    <location>
        <begin position="1724"/>
        <end position="1745"/>
    </location>
</feature>
<feature type="region of interest" description="Disordered" evidence="31">
    <location>
        <begin position="1829"/>
        <end position="1881"/>
    </location>
</feature>
<evidence type="ECO:0000256" key="26">
    <source>
        <dbReference type="ARBA" id="ARBA00048359"/>
    </source>
</evidence>
<evidence type="ECO:0000256" key="25">
    <source>
        <dbReference type="ARBA" id="ARBA00037968"/>
    </source>
</evidence>
<evidence type="ECO:0000256" key="9">
    <source>
        <dbReference type="ARBA" id="ARBA00022664"/>
    </source>
</evidence>
<dbReference type="GO" id="GO:0005829">
    <property type="term" value="C:cytosol"/>
    <property type="evidence" value="ECO:0007669"/>
    <property type="project" value="UniProtKB-ARBA"/>
</dbReference>
<evidence type="ECO:0000256" key="6">
    <source>
        <dbReference type="ARBA" id="ARBA00017984"/>
    </source>
</evidence>
<dbReference type="InterPro" id="IPR036612">
    <property type="entry name" value="KH_dom_type_1_sf"/>
</dbReference>
<keyword evidence="17" id="KW-0648">Protein biosynthesis</keyword>
<feature type="non-terminal residue" evidence="35">
    <location>
        <position position="2323"/>
    </location>
</feature>
<proteinExistence type="inferred from homology"/>
<evidence type="ECO:0000256" key="10">
    <source>
        <dbReference type="ARBA" id="ARBA00022692"/>
    </source>
</evidence>
<dbReference type="SUPFAM" id="SSF57756">
    <property type="entry name" value="Retrovirus zinc finger-like domains"/>
    <property type="match status" value="1"/>
</dbReference>
<evidence type="ECO:0000256" key="24">
    <source>
        <dbReference type="ARBA" id="ARBA00032665"/>
    </source>
</evidence>
<dbReference type="InterPro" id="IPR013155">
    <property type="entry name" value="M/V/L/I-tRNA-synth_anticd-bd"/>
</dbReference>
<keyword evidence="19 32" id="KW-0472">Membrane</keyword>
<evidence type="ECO:0000256" key="16">
    <source>
        <dbReference type="ARBA" id="ARBA00022884"/>
    </source>
</evidence>
<feature type="transmembrane region" description="Helical" evidence="32">
    <location>
        <begin position="1661"/>
        <end position="1680"/>
    </location>
</feature>
<feature type="transmembrane region" description="Helical" evidence="32">
    <location>
        <begin position="78"/>
        <end position="98"/>
    </location>
</feature>
<dbReference type="InterPro" id="IPR036875">
    <property type="entry name" value="Znf_CCHC_sf"/>
</dbReference>
<dbReference type="SUPFAM" id="SSF103473">
    <property type="entry name" value="MFS general substrate transporter"/>
    <property type="match status" value="1"/>
</dbReference>
<keyword evidence="21" id="KW-0325">Glycoprotein</keyword>
<feature type="compositionally biased region" description="Basic and acidic residues" evidence="31">
    <location>
        <begin position="2243"/>
        <end position="2255"/>
    </location>
</feature>
<dbReference type="GO" id="GO:0000398">
    <property type="term" value="P:mRNA splicing, via spliceosome"/>
    <property type="evidence" value="ECO:0007669"/>
    <property type="project" value="UniProtKB-ARBA"/>
</dbReference>
<dbReference type="Pfam" id="PF07690">
    <property type="entry name" value="MFS_1"/>
    <property type="match status" value="1"/>
</dbReference>
<dbReference type="Pfam" id="PF19302">
    <property type="entry name" value="DUF5915"/>
    <property type="match status" value="1"/>
</dbReference>
<keyword evidence="12" id="KW-0547">Nucleotide-binding</keyword>
<dbReference type="GO" id="GO:0000243">
    <property type="term" value="C:commitment complex"/>
    <property type="evidence" value="ECO:0007669"/>
    <property type="project" value="UniProtKB-ARBA"/>
</dbReference>
<dbReference type="FunFam" id="1.20.1250.20:FF:000064">
    <property type="entry name" value="MFS allantoate transporter"/>
    <property type="match status" value="1"/>
</dbReference>
<dbReference type="PROSITE" id="PS00178">
    <property type="entry name" value="AA_TRNA_LIGASE_I"/>
    <property type="match status" value="1"/>
</dbReference>
<dbReference type="Pfam" id="PF08264">
    <property type="entry name" value="Anticodon_1"/>
    <property type="match status" value="1"/>
</dbReference>
<dbReference type="CDD" id="cd00818">
    <property type="entry name" value="IleRS_core"/>
    <property type="match status" value="1"/>
</dbReference>
<dbReference type="SMART" id="SM00322">
    <property type="entry name" value="KH"/>
    <property type="match status" value="1"/>
</dbReference>
<dbReference type="Gene3D" id="4.10.60.10">
    <property type="entry name" value="Zinc finger, CCHC-type"/>
    <property type="match status" value="1"/>
</dbReference>
<dbReference type="PROSITE" id="PS50084">
    <property type="entry name" value="KH_TYPE_1"/>
    <property type="match status" value="1"/>
</dbReference>
<keyword evidence="30" id="KW-0175">Coiled coil</keyword>
<keyword evidence="18 32" id="KW-1133">Transmembrane helix</keyword>
<evidence type="ECO:0000256" key="5">
    <source>
        <dbReference type="ARBA" id="ARBA00013165"/>
    </source>
</evidence>
<dbReference type="GO" id="GO:0004822">
    <property type="term" value="F:isoleucine-tRNA ligase activity"/>
    <property type="evidence" value="ECO:0007669"/>
    <property type="project" value="UniProtKB-EC"/>
</dbReference>
<dbReference type="FunFam" id="3.30.1370.10:FF:000024">
    <property type="entry name" value="Branchpoint-bridging protein-like protein"/>
    <property type="match status" value="1"/>
</dbReference>
<dbReference type="FunFam" id="1.10.730.10:FF:000004">
    <property type="entry name" value="Isoleucyl-tRNA synthetase, cytoplasmic"/>
    <property type="match status" value="1"/>
</dbReference>
<dbReference type="PROSITE" id="PS50158">
    <property type="entry name" value="ZF_CCHC"/>
    <property type="match status" value="2"/>
</dbReference>
<dbReference type="OrthoDB" id="10021397at2759"/>
<dbReference type="Gene3D" id="1.20.1250.20">
    <property type="entry name" value="MFS general substrate transporter like domains"/>
    <property type="match status" value="2"/>
</dbReference>
<keyword evidence="15" id="KW-0067">ATP-binding</keyword>
<dbReference type="Gene3D" id="3.30.1370.10">
    <property type="entry name" value="K Homology domain, type 1"/>
    <property type="match status" value="1"/>
</dbReference>
<feature type="region of interest" description="Disordered" evidence="31">
    <location>
        <begin position="2186"/>
        <end position="2323"/>
    </location>
</feature>
<evidence type="ECO:0000256" key="20">
    <source>
        <dbReference type="ARBA" id="ARBA00023146"/>
    </source>
</evidence>
<dbReference type="InterPro" id="IPR004087">
    <property type="entry name" value="KH_dom"/>
</dbReference>
<evidence type="ECO:0000256" key="14">
    <source>
        <dbReference type="ARBA" id="ARBA00022833"/>
    </source>
</evidence>
<evidence type="ECO:0000313" key="36">
    <source>
        <dbReference type="Proteomes" id="UP000554235"/>
    </source>
</evidence>
<feature type="compositionally biased region" description="Low complexity" evidence="31">
    <location>
        <begin position="2273"/>
        <end position="2284"/>
    </location>
</feature>
<comment type="similarity">
    <text evidence="25">Belongs to the major facilitator superfamily. Allantoate permease family.</text>
</comment>
<keyword evidence="7" id="KW-0813">Transport</keyword>
<evidence type="ECO:0000259" key="34">
    <source>
        <dbReference type="PROSITE" id="PS50850"/>
    </source>
</evidence>
<keyword evidence="13 28" id="KW-0863">Zinc-finger</keyword>
<feature type="region of interest" description="Disordered" evidence="31">
    <location>
        <begin position="1249"/>
        <end position="1305"/>
    </location>
</feature>
<evidence type="ECO:0000256" key="29">
    <source>
        <dbReference type="PROSITE-ProRule" id="PRU00117"/>
    </source>
</evidence>
<evidence type="ECO:0000256" key="32">
    <source>
        <dbReference type="SAM" id="Phobius"/>
    </source>
</evidence>
<evidence type="ECO:0000256" key="17">
    <source>
        <dbReference type="ARBA" id="ARBA00022917"/>
    </source>
</evidence>
<feature type="transmembrane region" description="Helical" evidence="32">
    <location>
        <begin position="1409"/>
        <end position="1426"/>
    </location>
</feature>
<dbReference type="Gene3D" id="3.40.50.620">
    <property type="entry name" value="HUPs"/>
    <property type="match status" value="2"/>
</dbReference>
<sequence length="2323" mass="259022">MGALFFGVPASAVTWSVSRGLRIASGVIASGTGAAVIPLRTINGVSMWAWASFIFCVFLLAIQLAISTAQTSQTLVEGFTVFGPAILTVSTFLVSLLFGATTRVHRDDGAEGDANAINTSSMIATALGISLRPVPAVARFFGTTIMSINLPHVEEDVLAFWKEIDAFQTQLRLTEGGKHYNFYDGPPFATGLPHYGHLLASTIKDIIPRYWSMKGYHVSRRFGWDTHGLPIEYEIDKKLGLSGRDAVMQMGIEKYNAECRAIVMTYAREWRSTIERLGRWVDFDNDYKSMDVTFMESCWWVFKQLFDKGLVYRAYQIMPYSTALCTPLSQMEAKQNEKMTQDPSIIVSFPVIGVEGQENTSLLIYTTTPWTLPSNLFIAAHPDFEYVKILDETTQRHFILLESGLATIFKNPKKAKYKVVGKISGKSMIGWKYEPIFKYFSGKYSDCFCVIGADYVEAGQGTGLVHQAPAFGQEDYDAAVAAGFITPERLPPCPVDDKGCFTSEVPDYVGQHVKVADKAILKDLRLTNRLILESQTMHVDKFCWRSDTQLIRRAVSSWFIRVTDHVPTMLDNLTKTNWVPQFAKEKRFANWVTNAHDWNVSRNRYWGTPIPLWVSEDFEEIVCVGSIDELKKLSGFEGDLSDIHRDKVDPITIPSKQGKGVLRRIDEIFDCWSAMSNCNIRDTEADFDRFESGSMPYASRHFPFENSDRFQDDLFPADFIAEGLDQTRGWFYTLTVLGNHLFNTSPFKNCIVNGIVLAEDGKKMSKRLKNYPDPLEVINRYGSDALRLYLINSPVVRAEPIRFKESDVKDVVSRVILPLWNSYRFFCEQAALYTKNTGHIFISSLDVDKLTNIMDKWILADCQSLLEYMDLELLGYRLYTVVPRLLQVIDNLTNWYIRFNRRRLKGGLGLDDTTAALNTLLEVLFTIIRALAPFTPFITEHIYKLLKPHLDLTSFQDPRSVHFLPFPVVRKSLMNKDVERQFAAMQKVIQLGRVAREHGNLTLKTPLRSIVVITDAHIISDLGPLKRYILEELNVREIEATNNEKQFNILLEANVDWPTLGKKLKADVKIVRDALPLLSQEELRAYTKEKRLTVGGIELGENDLSIIRVLGKDQVNGSKWEPAFAQNMIVLLDTTVDPELTADGLARNIVSSIQKLRKKAGLAPTDDVLHHYRVVNNPEELDVGGIVASRETFFVRALRGPLEHSRNSPPELLIIEEEQTLGDLTLLLRLVKIFRTPLITTSFLNADSFSESSPRLPRPITMAGVGSSNTSNERHCPSFLGEPPTLSIQDEEDSDSTRPLLSHQRRPLTTDQALISQDDFLDSQAEREVLRKIDRTIIPLLFITYMLNFMDKIILSSAAVFGLREDNNLQGQQYSWVGSIFYVGYLVWTYPTTLLVARLPTGKYLTANTLFWGSAVALTAACHSFGGLLTVRFLLGVAEATITPGFMFLTSTWYTRDEMPTRVGIWFSGNAVGGLVASLLAFAIGHIENAAIRPWRWMYLILGITTFLWAIPMFFLLPDNISKAGFLKPAERKIAAQRTARAGTGTTENTRWKWEQFHECLVDPKTGFICGIELLTQIPNGGSQSFANIVVESFGFTNLQSTLINIPYSLLSASIIAGSGYLAGRYRTLNCILIVGVILPCVIGSAAIYNRSKVPHSLHLLAYFLLSSGSSAMPLNMALVQSNYRGVTKKMTITAMLFIGYCAGNMIGPHFFRKSEDPLYETAFKAIMVCYSLAIACALALRTYLYWLNAQRTRQEGILGSAGSGGILRDATDEATTEYADSEDVTDWQTLSTWTLFLHLSNPEASIFDRAASEKMSWRNQGITGSNNIPLGKRRFGDEDDGFVDTDRDLKRGRDPEPRSEADGPRRRKKRNRWGDASENKAAGLMGLPTAILSNMTSEQLEAYTLHLRIEEISQKLRIDDVVPADGDRSPSPPPQYDNHGRRINTREYRYRKRLEDERHKLIEKAMKTIPNYHPPQDYRRPTKTQEKVYVPVNDYPEINFIGLLIGPRGNTLKKMEGDSGAKIAIRGKGSVKEGKGRSDAAHASNQEEDLHCLIMADTEEKVNKAKKLIHNIIETAASIPEGQNELKRNQLRELAALNGTLRDDENQACQNCGKIGHRKYDCPERQNYTASIICRVCGNAGHMARDCPDRQRGASWRNNDAGARPAGRIGGGDAVDREMEQLMQELGGGSSNGPPARIEAGPGSHGNGDAKPWQRGPTGGPAPWRTRNQESGNEGGSSAPWARDRGRNHDDHNGRGGGDSYYAQGYGGGSSGAAPPWQAQAPGTQGGYAGYPGYGSYGAAPGMGAPPGLASAPGSAPPPPPG</sequence>
<dbReference type="SUPFAM" id="SSF50677">
    <property type="entry name" value="ValRS/IleRS/LeuRS editing domain"/>
    <property type="match status" value="1"/>
</dbReference>
<feature type="domain" description="CCHC-type" evidence="33">
    <location>
        <begin position="2110"/>
        <end position="2125"/>
    </location>
</feature>
<keyword evidence="22" id="KW-0508">mRNA splicing</keyword>
<protein>
    <recommendedName>
        <fullName evidence="6">Branchpoint-bridging protein</fullName>
        <ecNumber evidence="5">6.1.1.5</ecNumber>
    </recommendedName>
    <alternativeName>
        <fullName evidence="27">Isoleucine--tRNA ligase, cytoplasmic</fullName>
    </alternativeName>
    <alternativeName>
        <fullName evidence="24">Isoleucyl-tRNA synthetase</fullName>
    </alternativeName>
</protein>
<dbReference type="CDD" id="cd02395">
    <property type="entry name" value="KH-I_BBP"/>
    <property type="match status" value="1"/>
</dbReference>
<evidence type="ECO:0000256" key="19">
    <source>
        <dbReference type="ARBA" id="ARBA00023136"/>
    </source>
</evidence>
<name>A0A8H4L9G9_9HYPO</name>
<dbReference type="GO" id="GO:0006428">
    <property type="term" value="P:isoleucyl-tRNA aminoacylation"/>
    <property type="evidence" value="ECO:0007669"/>
    <property type="project" value="InterPro"/>
</dbReference>
<evidence type="ECO:0000313" key="35">
    <source>
        <dbReference type="EMBL" id="KAF4465352.1"/>
    </source>
</evidence>
<evidence type="ECO:0000256" key="22">
    <source>
        <dbReference type="ARBA" id="ARBA00023187"/>
    </source>
</evidence>
<dbReference type="Gene3D" id="1.10.730.10">
    <property type="entry name" value="Isoleucyl-tRNA Synthetase, Domain 1"/>
    <property type="match status" value="1"/>
</dbReference>
<keyword evidence="10 32" id="KW-0812">Transmembrane</keyword>
<dbReference type="InterPro" id="IPR055256">
    <property type="entry name" value="KH_1_KHDC4/BBP-like"/>
</dbReference>
<dbReference type="InterPro" id="IPR009008">
    <property type="entry name" value="Val/Leu/Ile-tRNA-synth_edit"/>
</dbReference>
<accession>A0A8H4L9G9</accession>
<evidence type="ECO:0000256" key="13">
    <source>
        <dbReference type="ARBA" id="ARBA00022771"/>
    </source>
</evidence>
<dbReference type="PRINTS" id="PR00984">
    <property type="entry name" value="TRNASYNTHILE"/>
</dbReference>
<feature type="region of interest" description="Disordered" evidence="31">
    <location>
        <begin position="2151"/>
        <end position="2173"/>
    </location>
</feature>
<keyword evidence="20 35" id="KW-0030">Aminoacyl-tRNA synthetase</keyword>
<feature type="transmembrane region" description="Helical" evidence="32">
    <location>
        <begin position="47"/>
        <end position="66"/>
    </location>
</feature>
<evidence type="ECO:0000256" key="4">
    <source>
        <dbReference type="ARBA" id="ARBA00010382"/>
    </source>
</evidence>
<dbReference type="SUPFAM" id="SSF47323">
    <property type="entry name" value="Anticodon-binding domain of a subclass of class I aminoacyl-tRNA synthetases"/>
    <property type="match status" value="1"/>
</dbReference>
<dbReference type="SMART" id="SM00343">
    <property type="entry name" value="ZnF_C2HC"/>
    <property type="match status" value="2"/>
</dbReference>
<comment type="catalytic activity">
    <reaction evidence="26">
        <text>tRNA(Ile) + L-isoleucine + ATP = L-isoleucyl-tRNA(Ile) + AMP + diphosphate</text>
        <dbReference type="Rhea" id="RHEA:11060"/>
        <dbReference type="Rhea" id="RHEA-COMP:9666"/>
        <dbReference type="Rhea" id="RHEA-COMP:9695"/>
        <dbReference type="ChEBI" id="CHEBI:30616"/>
        <dbReference type="ChEBI" id="CHEBI:33019"/>
        <dbReference type="ChEBI" id="CHEBI:58045"/>
        <dbReference type="ChEBI" id="CHEBI:78442"/>
        <dbReference type="ChEBI" id="CHEBI:78528"/>
        <dbReference type="ChEBI" id="CHEBI:456215"/>
        <dbReference type="EC" id="6.1.1.5"/>
    </reaction>
</comment>
<feature type="compositionally biased region" description="Gly residues" evidence="31">
    <location>
        <begin position="2256"/>
        <end position="2272"/>
    </location>
</feature>
<feature type="compositionally biased region" description="Low complexity" evidence="31">
    <location>
        <begin position="2298"/>
        <end position="2315"/>
    </location>
</feature>
<feature type="transmembrane region" description="Helical" evidence="32">
    <location>
        <begin position="1497"/>
        <end position="1517"/>
    </location>
</feature>
<feature type="transmembrane region" description="Helical" evidence="32">
    <location>
        <begin position="1465"/>
        <end position="1485"/>
    </location>
</feature>
<feature type="coiled-coil region" evidence="30">
    <location>
        <begin position="2056"/>
        <end position="2108"/>
    </location>
</feature>
<evidence type="ECO:0000256" key="27">
    <source>
        <dbReference type="ARBA" id="ARBA00069879"/>
    </source>
</evidence>